<comment type="function">
    <text evidence="8">Catalyzes two activities which are involved in the cyclic version of arginine biosynthesis: the synthesis of N-acetylglutamate from glutamate and acetyl-CoA as the acetyl donor, and of ornithine by transacetylation between N(2)-acetylornithine and glutamate.</text>
</comment>
<feature type="binding site" evidence="8">
    <location>
        <position position="416"/>
    </location>
    <ligand>
        <name>substrate</name>
    </ligand>
</feature>
<feature type="binding site" evidence="8">
    <location>
        <position position="294"/>
    </location>
    <ligand>
        <name>substrate</name>
    </ligand>
</feature>
<organism evidence="9 10">
    <name type="scientific">Candidatus Hydrogenisulfobacillus filiaventi</name>
    <dbReference type="NCBI Taxonomy" id="2707344"/>
    <lineage>
        <taxon>Bacteria</taxon>
        <taxon>Bacillati</taxon>
        <taxon>Bacillota</taxon>
        <taxon>Clostridia</taxon>
        <taxon>Eubacteriales</taxon>
        <taxon>Clostridiales Family XVII. Incertae Sedis</taxon>
        <taxon>Candidatus Hydrogenisulfobacillus</taxon>
    </lineage>
</organism>
<evidence type="ECO:0000256" key="7">
    <source>
        <dbReference type="ARBA" id="ARBA00023315"/>
    </source>
</evidence>
<dbReference type="AlphaFoldDB" id="A0A6F8ZJM9"/>
<evidence type="ECO:0000256" key="3">
    <source>
        <dbReference type="ARBA" id="ARBA00022571"/>
    </source>
</evidence>
<dbReference type="FunFam" id="3.10.20.340:FF:000001">
    <property type="entry name" value="Arginine biosynthesis bifunctional protein ArgJ, chloroplastic"/>
    <property type="match status" value="1"/>
</dbReference>
<dbReference type="PANTHER" id="PTHR23100">
    <property type="entry name" value="ARGININE BIOSYNTHESIS BIFUNCTIONAL PROTEIN ARGJ"/>
    <property type="match status" value="1"/>
</dbReference>
<evidence type="ECO:0000256" key="5">
    <source>
        <dbReference type="ARBA" id="ARBA00022679"/>
    </source>
</evidence>
<keyword evidence="6 8" id="KW-0068">Autocatalytic cleavage</keyword>
<comment type="catalytic activity">
    <reaction evidence="8">
        <text>L-glutamate + acetyl-CoA = N-acetyl-L-glutamate + CoA + H(+)</text>
        <dbReference type="Rhea" id="RHEA:24292"/>
        <dbReference type="ChEBI" id="CHEBI:15378"/>
        <dbReference type="ChEBI" id="CHEBI:29985"/>
        <dbReference type="ChEBI" id="CHEBI:44337"/>
        <dbReference type="ChEBI" id="CHEBI:57287"/>
        <dbReference type="ChEBI" id="CHEBI:57288"/>
        <dbReference type="EC" id="2.3.1.1"/>
    </reaction>
</comment>
<accession>A0A6F8ZJM9</accession>
<feature type="site" description="Cleavage; by autolysis" evidence="8">
    <location>
        <begin position="209"/>
        <end position="210"/>
    </location>
</feature>
<dbReference type="InterPro" id="IPR042195">
    <property type="entry name" value="ArgJ_beta_C"/>
</dbReference>
<keyword evidence="4 8" id="KW-0028">Amino-acid biosynthesis</keyword>
<name>A0A6F8ZJM9_9FIRM</name>
<comment type="pathway">
    <text evidence="8">Amino-acid biosynthesis; L-arginine biosynthesis; L-ornithine and N-acetyl-L-glutamate from L-glutamate and N(2)-acetyl-L-ornithine (cyclic): step 1/1.</text>
</comment>
<comment type="similarity">
    <text evidence="1 8">Belongs to the ArgJ family.</text>
</comment>
<keyword evidence="7 8" id="KW-0012">Acyltransferase</keyword>
<dbReference type="InterPro" id="IPR002813">
    <property type="entry name" value="Arg_biosynth_ArgJ"/>
</dbReference>
<dbReference type="EC" id="2.3.1.35" evidence="8"/>
<keyword evidence="10" id="KW-1185">Reference proteome</keyword>
<keyword evidence="3 8" id="KW-0055">Arginine biosynthesis</keyword>
<dbReference type="GO" id="GO:0006592">
    <property type="term" value="P:ornithine biosynthetic process"/>
    <property type="evidence" value="ECO:0007669"/>
    <property type="project" value="TreeGrafter"/>
</dbReference>
<evidence type="ECO:0000256" key="2">
    <source>
        <dbReference type="ARBA" id="ARBA00011475"/>
    </source>
</evidence>
<comment type="subunit">
    <text evidence="2 8">Heterotetramer of two alpha and two beta chains.</text>
</comment>
<dbReference type="EC" id="2.3.1.1" evidence="8"/>
<feature type="site" description="Involved in the stabilization of negative charge on the oxyanion by the formation of the oxyanion hole" evidence="8">
    <location>
        <position position="120"/>
    </location>
</feature>
<feature type="site" description="Involved in the stabilization of negative charge on the oxyanion by the formation of the oxyanion hole" evidence="8">
    <location>
        <position position="119"/>
    </location>
</feature>
<dbReference type="UniPathway" id="UPA00068">
    <property type="reaction ID" value="UER00106"/>
</dbReference>
<dbReference type="InterPro" id="IPR016117">
    <property type="entry name" value="ArgJ-like_dom_sf"/>
</dbReference>
<comment type="subcellular location">
    <subcellularLocation>
        <location evidence="8">Cytoplasm</location>
    </subcellularLocation>
</comment>
<gene>
    <name evidence="8 9" type="primary">argJ</name>
    <name evidence="9" type="ORF">R50_2303</name>
</gene>
<keyword evidence="8" id="KW-0511">Multifunctional enzyme</keyword>
<dbReference type="GO" id="GO:0004358">
    <property type="term" value="F:L-glutamate N-acetyltransferase activity, acting on acetyl-L-ornithine as donor"/>
    <property type="evidence" value="ECO:0007669"/>
    <property type="project" value="UniProtKB-UniRule"/>
</dbReference>
<evidence type="ECO:0000256" key="8">
    <source>
        <dbReference type="HAMAP-Rule" id="MF_01106"/>
    </source>
</evidence>
<feature type="chain" id="PRO_5026407204" description="Arginine biosynthesis bifunctional protein ArgJ beta chain" evidence="8">
    <location>
        <begin position="210"/>
        <end position="421"/>
    </location>
</feature>
<feature type="binding site" evidence="8">
    <location>
        <position position="210"/>
    </location>
    <ligand>
        <name>substrate</name>
    </ligand>
</feature>
<evidence type="ECO:0000313" key="10">
    <source>
        <dbReference type="Proteomes" id="UP000503399"/>
    </source>
</evidence>
<protein>
    <recommendedName>
        <fullName evidence="8">Arginine biosynthesis bifunctional protein ArgJ</fullName>
    </recommendedName>
    <domain>
        <recommendedName>
            <fullName evidence="8">Glutamate N-acetyltransferase</fullName>
            <ecNumber evidence="8">2.3.1.35</ecNumber>
        </recommendedName>
        <alternativeName>
            <fullName evidence="8">Ornithine acetyltransferase</fullName>
            <shortName evidence="8">OATase</shortName>
        </alternativeName>
        <alternativeName>
            <fullName evidence="8">Ornithine transacetylase</fullName>
        </alternativeName>
    </domain>
    <domain>
        <recommendedName>
            <fullName evidence="8">Amino-acid acetyltransferase</fullName>
            <ecNumber evidence="8">2.3.1.1</ecNumber>
        </recommendedName>
        <alternativeName>
            <fullName evidence="8">N-acetylglutamate synthase</fullName>
            <shortName evidence="8">AGSase</shortName>
        </alternativeName>
    </domain>
    <component>
        <recommendedName>
            <fullName evidence="8">Arginine biosynthesis bifunctional protein ArgJ alpha chain</fullName>
        </recommendedName>
    </component>
    <component>
        <recommendedName>
            <fullName evidence="8">Arginine biosynthesis bifunctional protein ArgJ beta chain</fullName>
        </recommendedName>
    </component>
</protein>
<dbReference type="PANTHER" id="PTHR23100:SF0">
    <property type="entry name" value="ARGININE BIOSYNTHESIS BIFUNCTIONAL PROTEIN ARGJ, MITOCHONDRIAL"/>
    <property type="match status" value="1"/>
</dbReference>
<dbReference type="NCBIfam" id="NF003802">
    <property type="entry name" value="PRK05388.1"/>
    <property type="match status" value="1"/>
</dbReference>
<evidence type="ECO:0000256" key="4">
    <source>
        <dbReference type="ARBA" id="ARBA00022605"/>
    </source>
</evidence>
<evidence type="ECO:0000313" key="9">
    <source>
        <dbReference type="EMBL" id="CAB1129800.1"/>
    </source>
</evidence>
<dbReference type="GO" id="GO:0004042">
    <property type="term" value="F:L-glutamate N-acetyltransferase activity"/>
    <property type="evidence" value="ECO:0007669"/>
    <property type="project" value="UniProtKB-UniRule"/>
</dbReference>
<evidence type="ECO:0000256" key="6">
    <source>
        <dbReference type="ARBA" id="ARBA00022813"/>
    </source>
</evidence>
<feature type="binding site" evidence="8">
    <location>
        <position position="421"/>
    </location>
    <ligand>
        <name>substrate</name>
    </ligand>
</feature>
<sequence>MGEAEAWRWLEGANVAAPYGYWADGVDSGVQGGRPDLALLLSDRVATFSGLFTTNAVQAAPVRLTREIHRQGRALAVVVNSGNANAVTGEAGEADARRMQELTADAIGAPREWVAVASTGVIGVPMPMDRIAAGIRQLGERLGNCRGMAAGSTPCHERARQEGAPLAARAILTTDTRPKTWALEVDLEGGRVRLGVMAKGSGMIHPGLATMLVFITTDAAVEKAFLDAALREAVDRSLHRLTVDGDQSTNDMVLAWANGASGVAVLSAEDRRRFAGALTALLVQTARAIAADGEGATHLLTVTVRGAASEADAALKARRVAGSSLVKAAVYGRDPNWGRVLAAAGSVGDAFDPGNASLTMNGMPLLDHGRPLPFDEAAAARAMEAEEVVFELQVGDGPGAATAWGCDLTEGYVHINAHYRT</sequence>
<dbReference type="Pfam" id="PF01960">
    <property type="entry name" value="ArgJ"/>
    <property type="match status" value="1"/>
</dbReference>
<feature type="binding site" evidence="8">
    <location>
        <position position="199"/>
    </location>
    <ligand>
        <name>substrate</name>
    </ligand>
</feature>
<keyword evidence="8" id="KW-0963">Cytoplasm</keyword>
<proteinExistence type="inferred from homology"/>
<comment type="catalytic activity">
    <reaction evidence="8">
        <text>N(2)-acetyl-L-ornithine + L-glutamate = N-acetyl-L-glutamate + L-ornithine</text>
        <dbReference type="Rhea" id="RHEA:15349"/>
        <dbReference type="ChEBI" id="CHEBI:29985"/>
        <dbReference type="ChEBI" id="CHEBI:44337"/>
        <dbReference type="ChEBI" id="CHEBI:46911"/>
        <dbReference type="ChEBI" id="CHEBI:57805"/>
        <dbReference type="EC" id="2.3.1.35"/>
    </reaction>
</comment>
<comment type="pathway">
    <text evidence="8">Amino-acid biosynthesis; L-arginine biosynthesis; N(2)-acetyl-L-ornithine from L-glutamate: step 1/4.</text>
</comment>
<dbReference type="Gene3D" id="3.60.70.12">
    <property type="entry name" value="L-amino peptidase D-ALA esterase/amidase"/>
    <property type="match status" value="1"/>
</dbReference>
<dbReference type="CDD" id="cd02152">
    <property type="entry name" value="OAT"/>
    <property type="match status" value="1"/>
</dbReference>
<dbReference type="GO" id="GO:0006526">
    <property type="term" value="P:L-arginine biosynthetic process"/>
    <property type="evidence" value="ECO:0007669"/>
    <property type="project" value="UniProtKB-UniRule"/>
</dbReference>
<evidence type="ECO:0000256" key="1">
    <source>
        <dbReference type="ARBA" id="ARBA00006774"/>
    </source>
</evidence>
<dbReference type="Proteomes" id="UP000503399">
    <property type="component" value="Chromosome"/>
</dbReference>
<dbReference type="EMBL" id="LR778114">
    <property type="protein sequence ID" value="CAB1129800.1"/>
    <property type="molecule type" value="Genomic_DNA"/>
</dbReference>
<reference evidence="9 10" key="1">
    <citation type="submission" date="2020-02" db="EMBL/GenBank/DDBJ databases">
        <authorList>
            <person name="Hogendoorn C."/>
        </authorList>
    </citation>
    <scope>NUCLEOTIDE SEQUENCE [LARGE SCALE GENOMIC DNA]</scope>
    <source>
        <strain evidence="9">R501</strain>
    </source>
</reference>
<keyword evidence="5 8" id="KW-0808">Transferase</keyword>
<dbReference type="KEGG" id="hfv:R50_2303"/>
<dbReference type="HAMAP" id="MF_01106">
    <property type="entry name" value="ArgJ"/>
    <property type="match status" value="1"/>
</dbReference>
<feature type="active site" description="Nucleophile" evidence="8">
    <location>
        <position position="210"/>
    </location>
</feature>
<feature type="binding site" evidence="8">
    <location>
        <position position="173"/>
    </location>
    <ligand>
        <name>substrate</name>
    </ligand>
</feature>
<dbReference type="GO" id="GO:0005737">
    <property type="term" value="C:cytoplasm"/>
    <property type="evidence" value="ECO:0007669"/>
    <property type="project" value="UniProtKB-SubCell"/>
</dbReference>
<feature type="chain" id="PRO_5026407203" description="Arginine biosynthesis bifunctional protein ArgJ alpha chain" evidence="8">
    <location>
        <begin position="1"/>
        <end position="209"/>
    </location>
</feature>
<dbReference type="Gene3D" id="3.10.20.340">
    <property type="entry name" value="ArgJ beta chain, C-terminal domain"/>
    <property type="match status" value="1"/>
</dbReference>
<dbReference type="SUPFAM" id="SSF56266">
    <property type="entry name" value="DmpA/ArgJ-like"/>
    <property type="match status" value="1"/>
</dbReference>
<dbReference type="NCBIfam" id="TIGR00120">
    <property type="entry name" value="ArgJ"/>
    <property type="match status" value="1"/>
</dbReference>